<dbReference type="Proteomes" id="UP001549146">
    <property type="component" value="Unassembled WGS sequence"/>
</dbReference>
<sequence length="198" mass="21937">MKTRLFLTLFAAFTVLVSAQKMKFESGDLTFLKGQTELNVEMNFDKTTFYNEKMSEEEYIAKRTKEIGDDKGKAEADKWLTDWEKSKGDFGDKFIASLNKNSNIKAAKNSSAQYTVIVETTWIYPGWFAGVMKQPAKVSTLLKFVETANPGKVLAVINSQNAPGDGNFVGVANNNDRIAEGYAKTGKTLAGMVKKGMK</sequence>
<evidence type="ECO:0000313" key="3">
    <source>
        <dbReference type="Proteomes" id="UP001549146"/>
    </source>
</evidence>
<organism evidence="2 3">
    <name type="scientific">Moheibacter stercoris</name>
    <dbReference type="NCBI Taxonomy" id="1628251"/>
    <lineage>
        <taxon>Bacteria</taxon>
        <taxon>Pseudomonadati</taxon>
        <taxon>Bacteroidota</taxon>
        <taxon>Flavobacteriia</taxon>
        <taxon>Flavobacteriales</taxon>
        <taxon>Weeksellaceae</taxon>
        <taxon>Moheibacter</taxon>
    </lineage>
</organism>
<evidence type="ECO:0000313" key="2">
    <source>
        <dbReference type="EMBL" id="MET3731386.1"/>
    </source>
</evidence>
<name>A0ABV2LSI5_9FLAO</name>
<feature type="signal peptide" evidence="1">
    <location>
        <begin position="1"/>
        <end position="19"/>
    </location>
</feature>
<feature type="chain" id="PRO_5045767878" description="DUF4136 domain-containing protein" evidence="1">
    <location>
        <begin position="20"/>
        <end position="198"/>
    </location>
</feature>
<keyword evidence="3" id="KW-1185">Reference proteome</keyword>
<evidence type="ECO:0000256" key="1">
    <source>
        <dbReference type="SAM" id="SignalP"/>
    </source>
</evidence>
<dbReference type="RefSeq" id="WP_354507600.1">
    <property type="nucleotide sequence ID" value="NZ_JBEPMO010000004.1"/>
</dbReference>
<proteinExistence type="predicted"/>
<comment type="caution">
    <text evidence="2">The sequence shown here is derived from an EMBL/GenBank/DDBJ whole genome shotgun (WGS) entry which is preliminary data.</text>
</comment>
<protein>
    <recommendedName>
        <fullName evidence="4">DUF4136 domain-containing protein</fullName>
    </recommendedName>
</protein>
<keyword evidence="1" id="KW-0732">Signal</keyword>
<evidence type="ECO:0008006" key="4">
    <source>
        <dbReference type="Google" id="ProtNLM"/>
    </source>
</evidence>
<gene>
    <name evidence="2" type="ORF">ABID46_000955</name>
</gene>
<dbReference type="EMBL" id="JBEPMO010000004">
    <property type="protein sequence ID" value="MET3731386.1"/>
    <property type="molecule type" value="Genomic_DNA"/>
</dbReference>
<accession>A0ABV2LSI5</accession>
<reference evidence="2 3" key="1">
    <citation type="submission" date="2024-06" db="EMBL/GenBank/DDBJ databases">
        <title>Genomic Encyclopedia of Type Strains, Phase IV (KMG-IV): sequencing the most valuable type-strain genomes for metagenomic binning, comparative biology and taxonomic classification.</title>
        <authorList>
            <person name="Goeker M."/>
        </authorList>
    </citation>
    <scope>NUCLEOTIDE SEQUENCE [LARGE SCALE GENOMIC DNA]</scope>
    <source>
        <strain evidence="2 3">DSM 29388</strain>
    </source>
</reference>